<dbReference type="Pfam" id="PF07679">
    <property type="entry name" value="I-set"/>
    <property type="match status" value="4"/>
</dbReference>
<comment type="subcellular location">
    <subcellularLocation>
        <location evidence="1">Membrane</location>
        <topology evidence="1">Single-pass membrane protein</topology>
    </subcellularLocation>
</comment>
<keyword evidence="7" id="KW-1015">Disulfide bond</keyword>
<evidence type="ECO:0000256" key="3">
    <source>
        <dbReference type="ARBA" id="ARBA00022729"/>
    </source>
</evidence>
<dbReference type="GO" id="GO:0030424">
    <property type="term" value="C:axon"/>
    <property type="evidence" value="ECO:0007669"/>
    <property type="project" value="TreeGrafter"/>
</dbReference>
<dbReference type="SUPFAM" id="SSF48726">
    <property type="entry name" value="Immunoglobulin"/>
    <property type="match status" value="4"/>
</dbReference>
<evidence type="ECO:0000313" key="10">
    <source>
        <dbReference type="EMBL" id="CAH1240005.1"/>
    </source>
</evidence>
<dbReference type="SMART" id="SM00408">
    <property type="entry name" value="IGc2"/>
    <property type="match status" value="4"/>
</dbReference>
<evidence type="ECO:0000256" key="2">
    <source>
        <dbReference type="ARBA" id="ARBA00022692"/>
    </source>
</evidence>
<dbReference type="SMART" id="SM00406">
    <property type="entry name" value="IGv"/>
    <property type="match status" value="4"/>
</dbReference>
<keyword evidence="11" id="KW-1185">Reference proteome</keyword>
<dbReference type="GO" id="GO:0070593">
    <property type="term" value="P:dendrite self-avoidance"/>
    <property type="evidence" value="ECO:0007669"/>
    <property type="project" value="TreeGrafter"/>
</dbReference>
<dbReference type="GO" id="GO:0005886">
    <property type="term" value="C:plasma membrane"/>
    <property type="evidence" value="ECO:0007669"/>
    <property type="project" value="TreeGrafter"/>
</dbReference>
<evidence type="ECO:0000256" key="8">
    <source>
        <dbReference type="ARBA" id="ARBA00023319"/>
    </source>
</evidence>
<dbReference type="PANTHER" id="PTHR10075:SF37">
    <property type="entry name" value="ROUNDABOUT HOMOLOG 3"/>
    <property type="match status" value="1"/>
</dbReference>
<proteinExistence type="predicted"/>
<dbReference type="PANTHER" id="PTHR10075">
    <property type="entry name" value="BASIGIN RELATED"/>
    <property type="match status" value="1"/>
</dbReference>
<keyword evidence="8" id="KW-0393">Immunoglobulin domain</keyword>
<keyword evidence="2" id="KW-0812">Transmembrane</keyword>
<dbReference type="AlphaFoldDB" id="A0A8J9W837"/>
<dbReference type="InterPro" id="IPR013106">
    <property type="entry name" value="Ig_V-set"/>
</dbReference>
<reference evidence="10" key="1">
    <citation type="submission" date="2022-01" db="EMBL/GenBank/DDBJ databases">
        <authorList>
            <person name="Braso-Vives M."/>
        </authorList>
    </citation>
    <scope>NUCLEOTIDE SEQUENCE</scope>
</reference>
<dbReference type="OrthoDB" id="10053709at2759"/>
<feature type="domain" description="Ig-like" evidence="9">
    <location>
        <begin position="98"/>
        <end position="190"/>
    </location>
</feature>
<dbReference type="SMART" id="SM00409">
    <property type="entry name" value="IG"/>
    <property type="match status" value="4"/>
</dbReference>
<evidence type="ECO:0000256" key="6">
    <source>
        <dbReference type="ARBA" id="ARBA00023136"/>
    </source>
</evidence>
<dbReference type="InterPro" id="IPR003599">
    <property type="entry name" value="Ig_sub"/>
</dbReference>
<dbReference type="InterPro" id="IPR013783">
    <property type="entry name" value="Ig-like_fold"/>
</dbReference>
<dbReference type="InterPro" id="IPR013320">
    <property type="entry name" value="ConA-like_dom_sf"/>
</dbReference>
<feature type="domain" description="Ig-like" evidence="9">
    <location>
        <begin position="9"/>
        <end position="93"/>
    </location>
</feature>
<sequence length="600" mass="66933">MGQNDHVKPSFSEAPEDVTAMVQEDVEFRCEVRGDPAPQVSWSREESALPLGRARILDNGNLKIERVTSSDEGTYVCTAENLVGRVEGTATLTIHEPPTFKTKPRDQVIGLNRTATFLCETAGNPPPAVFWQKEGSQELMFPNQVHGRFMVTSNAELIISGVQKADEGWYVCSALNLAGSAAERAYLKVAVKPSFSEAPEDVTAMVQEDVEFRCEVRGDPSPQVSWSREESALPLGRARILDNGNLKIERVTSSDEGTYVCTAENLVGRVEGTATLTIHEPPTFKTKPKDQVIVIGLNRTATFLCETAGNPPPAVFWQKEGSQVLMFPNQVHGRFMVNSNAELIISGVQEADEGWYVCSALNLAGSAAERAYLIVADEEPVMVHTMDYLTEFKKPSAELVRGVRGQAVLLRGKYLESNQPLNVCGKKYIFCPDGFTVEFWMKRWLNDRRPHYYLDIGGDRTELARGFTFLRARDQVDREDQFTVQVGGSRTAQRGRVDIPLQTWTHVAFYWKEGTQLAILINGTHAGYNFEVRRLGPLTRRARASPYRLYFGTSAIRPGVTTPSYTALDEVKIWGYVRPEEEIKQSLTEFSANAEGVWFP</sequence>
<dbReference type="PROSITE" id="PS50835">
    <property type="entry name" value="IG_LIKE"/>
    <property type="match status" value="4"/>
</dbReference>
<dbReference type="GO" id="GO:0007156">
    <property type="term" value="P:homophilic cell adhesion via plasma membrane adhesion molecules"/>
    <property type="evidence" value="ECO:0007669"/>
    <property type="project" value="TreeGrafter"/>
</dbReference>
<name>A0A8J9W837_BRALA</name>
<evidence type="ECO:0000256" key="4">
    <source>
        <dbReference type="ARBA" id="ARBA00022737"/>
    </source>
</evidence>
<dbReference type="Gene3D" id="2.60.40.10">
    <property type="entry name" value="Immunoglobulins"/>
    <property type="match status" value="4"/>
</dbReference>
<keyword evidence="6" id="KW-0472">Membrane</keyword>
<dbReference type="InterPro" id="IPR013098">
    <property type="entry name" value="Ig_I-set"/>
</dbReference>
<dbReference type="GO" id="GO:0098632">
    <property type="term" value="F:cell-cell adhesion mediator activity"/>
    <property type="evidence" value="ECO:0007669"/>
    <property type="project" value="TreeGrafter"/>
</dbReference>
<dbReference type="FunFam" id="2.60.40.10:FF:000008">
    <property type="entry name" value="roundabout homolog 2 isoform X2"/>
    <property type="match status" value="2"/>
</dbReference>
<evidence type="ECO:0000256" key="5">
    <source>
        <dbReference type="ARBA" id="ARBA00022989"/>
    </source>
</evidence>
<gene>
    <name evidence="10" type="primary">ROBO1</name>
    <name evidence="10" type="ORF">BLAG_LOCUS4112</name>
</gene>
<dbReference type="Pfam" id="PF13385">
    <property type="entry name" value="Laminin_G_3"/>
    <property type="match status" value="1"/>
</dbReference>
<dbReference type="FunFam" id="2.60.40.10:FF:000053">
    <property type="entry name" value="Roundabout guidance receptor 1"/>
    <property type="match status" value="2"/>
</dbReference>
<evidence type="ECO:0000259" key="9">
    <source>
        <dbReference type="PROSITE" id="PS50835"/>
    </source>
</evidence>
<keyword evidence="3" id="KW-0732">Signal</keyword>
<dbReference type="EMBL" id="OV696696">
    <property type="protein sequence ID" value="CAH1240005.1"/>
    <property type="molecule type" value="Genomic_DNA"/>
</dbReference>
<dbReference type="InterPro" id="IPR036179">
    <property type="entry name" value="Ig-like_dom_sf"/>
</dbReference>
<evidence type="ECO:0000313" key="11">
    <source>
        <dbReference type="Proteomes" id="UP000838412"/>
    </source>
</evidence>
<feature type="domain" description="Ig-like" evidence="9">
    <location>
        <begin position="282"/>
        <end position="376"/>
    </location>
</feature>
<dbReference type="GO" id="GO:0007411">
    <property type="term" value="P:axon guidance"/>
    <property type="evidence" value="ECO:0007669"/>
    <property type="project" value="TreeGrafter"/>
</dbReference>
<evidence type="ECO:0000256" key="7">
    <source>
        <dbReference type="ARBA" id="ARBA00023157"/>
    </source>
</evidence>
<dbReference type="SUPFAM" id="SSF49899">
    <property type="entry name" value="Concanavalin A-like lectins/glucanases"/>
    <property type="match status" value="1"/>
</dbReference>
<dbReference type="InterPro" id="IPR007110">
    <property type="entry name" value="Ig-like_dom"/>
</dbReference>
<dbReference type="InterPro" id="IPR003598">
    <property type="entry name" value="Ig_sub2"/>
</dbReference>
<evidence type="ECO:0000256" key="1">
    <source>
        <dbReference type="ARBA" id="ARBA00004167"/>
    </source>
</evidence>
<dbReference type="Gene3D" id="2.60.120.200">
    <property type="match status" value="1"/>
</dbReference>
<organism evidence="10 11">
    <name type="scientific">Branchiostoma lanceolatum</name>
    <name type="common">Common lancelet</name>
    <name type="synonym">Amphioxus lanceolatum</name>
    <dbReference type="NCBI Taxonomy" id="7740"/>
    <lineage>
        <taxon>Eukaryota</taxon>
        <taxon>Metazoa</taxon>
        <taxon>Chordata</taxon>
        <taxon>Cephalochordata</taxon>
        <taxon>Leptocardii</taxon>
        <taxon>Amphioxiformes</taxon>
        <taxon>Branchiostomatidae</taxon>
        <taxon>Branchiostoma</taxon>
    </lineage>
</organism>
<keyword evidence="4" id="KW-0677">Repeat</keyword>
<accession>A0A8J9W837</accession>
<dbReference type="Proteomes" id="UP000838412">
    <property type="component" value="Chromosome 11"/>
</dbReference>
<keyword evidence="5" id="KW-1133">Transmembrane helix</keyword>
<feature type="domain" description="Ig-like" evidence="9">
    <location>
        <begin position="193"/>
        <end position="277"/>
    </location>
</feature>
<protein>
    <submittedName>
        <fullName evidence="10">ROBO1 protein</fullName>
    </submittedName>
</protein>